<evidence type="ECO:0000313" key="1">
    <source>
        <dbReference type="EMBL" id="CRL03141.1"/>
    </source>
</evidence>
<sequence length="86" mass="9655">MFKGVLHLNNDTLDMKMPFVVMIPLTGKGGCCEDTLEGEHVKSLLALGITHKGNISTDLKLMRLLPYQILRMLSKQMCVHEDGNDR</sequence>
<organism evidence="1 2">
    <name type="scientific">Clunio marinus</name>
    <dbReference type="NCBI Taxonomy" id="568069"/>
    <lineage>
        <taxon>Eukaryota</taxon>
        <taxon>Metazoa</taxon>
        <taxon>Ecdysozoa</taxon>
        <taxon>Arthropoda</taxon>
        <taxon>Hexapoda</taxon>
        <taxon>Insecta</taxon>
        <taxon>Pterygota</taxon>
        <taxon>Neoptera</taxon>
        <taxon>Endopterygota</taxon>
        <taxon>Diptera</taxon>
        <taxon>Nematocera</taxon>
        <taxon>Chironomoidea</taxon>
        <taxon>Chironomidae</taxon>
        <taxon>Clunio</taxon>
    </lineage>
</organism>
<gene>
    <name evidence="1" type="ORF">CLUMA_CG016875</name>
</gene>
<reference evidence="1 2" key="1">
    <citation type="submission" date="2015-04" db="EMBL/GenBank/DDBJ databases">
        <authorList>
            <person name="Syromyatnikov M.Y."/>
            <person name="Popov V.N."/>
        </authorList>
    </citation>
    <scope>NUCLEOTIDE SEQUENCE [LARGE SCALE GENOMIC DNA]</scope>
</reference>
<protein>
    <submittedName>
        <fullName evidence="1">CLUMA_CG016875, isoform A</fullName>
    </submittedName>
</protein>
<name>A0A1J1ISC8_9DIPT</name>
<accession>A0A1J1ISC8</accession>
<proteinExistence type="predicted"/>
<keyword evidence="2" id="KW-1185">Reference proteome</keyword>
<dbReference type="Proteomes" id="UP000183832">
    <property type="component" value="Unassembled WGS sequence"/>
</dbReference>
<dbReference type="EMBL" id="CVRI01000059">
    <property type="protein sequence ID" value="CRL03141.1"/>
    <property type="molecule type" value="Genomic_DNA"/>
</dbReference>
<dbReference type="AlphaFoldDB" id="A0A1J1ISC8"/>
<evidence type="ECO:0000313" key="2">
    <source>
        <dbReference type="Proteomes" id="UP000183832"/>
    </source>
</evidence>